<protein>
    <submittedName>
        <fullName evidence="2">Uncharacterized protein</fullName>
    </submittedName>
</protein>
<evidence type="ECO:0000313" key="2">
    <source>
        <dbReference type="Ensembl" id="ENSBIXP00000034527.1"/>
    </source>
</evidence>
<dbReference type="Ensembl" id="ENSBIXT00000022369.1">
    <property type="protein sequence ID" value="ENSBIXP00000034527.1"/>
    <property type="gene ID" value="ENSBIXG00000017529.1"/>
</dbReference>
<organism evidence="2 3">
    <name type="scientific">Bos indicus x Bos taurus</name>
    <name type="common">Hybrid cattle</name>
    <dbReference type="NCBI Taxonomy" id="30522"/>
    <lineage>
        <taxon>Eukaryota</taxon>
        <taxon>Metazoa</taxon>
        <taxon>Chordata</taxon>
        <taxon>Craniata</taxon>
        <taxon>Vertebrata</taxon>
        <taxon>Euteleostomi</taxon>
        <taxon>Mammalia</taxon>
        <taxon>Eutheria</taxon>
        <taxon>Laurasiatheria</taxon>
        <taxon>Artiodactyla</taxon>
        <taxon>Ruminantia</taxon>
        <taxon>Pecora</taxon>
        <taxon>Bovidae</taxon>
        <taxon>Bovinae</taxon>
        <taxon>Bos</taxon>
    </lineage>
</organism>
<name>A0A4W2EEU7_BOBOX</name>
<sequence length="203" mass="22649">MKRPFLKIRKGSLVISVGQGIGHTSHHLLKASLQLRGEFTAKAASQHNHQHVAQELFLRIHVQLITVQLTQRSKGTLEVIKLLQALTEGVQHLLAMGLHLRVSQNGIGRGQVPKGLKEPLSPGVDNQQPRGRKQHKVRGSQQLSESQGRLCPHTPRCISLSLNLSCRRRQWHPTPVLLPGKSHGRRSLEGCSPWDRCSPWGHD</sequence>
<proteinExistence type="predicted"/>
<accession>A0A4W2EEU7</accession>
<feature type="region of interest" description="Disordered" evidence="1">
    <location>
        <begin position="109"/>
        <end position="150"/>
    </location>
</feature>
<reference evidence="2" key="2">
    <citation type="submission" date="2025-08" db="UniProtKB">
        <authorList>
            <consortium name="Ensembl"/>
        </authorList>
    </citation>
    <scope>IDENTIFICATION</scope>
</reference>
<dbReference type="OMA" id="PHTPRCI"/>
<reference evidence="2 3" key="1">
    <citation type="submission" date="2018-11" db="EMBL/GenBank/DDBJ databases">
        <title>Haplotype-resolved cattle genomes.</title>
        <authorList>
            <person name="Low W.Y."/>
            <person name="Tearle R."/>
            <person name="Bickhart D.M."/>
            <person name="Rosen B.D."/>
            <person name="Koren S."/>
            <person name="Rhie A."/>
            <person name="Hiendleder S."/>
            <person name="Phillippy A.M."/>
            <person name="Smith T.P.L."/>
            <person name="Williams J.L."/>
        </authorList>
    </citation>
    <scope>NUCLEOTIDE SEQUENCE [LARGE SCALE GENOMIC DNA]</scope>
</reference>
<dbReference type="AlphaFoldDB" id="A0A4W2EEU7"/>
<dbReference type="Proteomes" id="UP000314981">
    <property type="component" value="Chromosome 15"/>
</dbReference>
<evidence type="ECO:0000313" key="3">
    <source>
        <dbReference type="Proteomes" id="UP000314981"/>
    </source>
</evidence>
<evidence type="ECO:0000256" key="1">
    <source>
        <dbReference type="SAM" id="MobiDB-lite"/>
    </source>
</evidence>
<reference evidence="2" key="3">
    <citation type="submission" date="2025-09" db="UniProtKB">
        <authorList>
            <consortium name="Ensembl"/>
        </authorList>
    </citation>
    <scope>IDENTIFICATION</scope>
</reference>
<keyword evidence="3" id="KW-1185">Reference proteome</keyword>